<evidence type="ECO:0000259" key="2">
    <source>
        <dbReference type="Pfam" id="PF20167"/>
    </source>
</evidence>
<evidence type="ECO:0000256" key="1">
    <source>
        <dbReference type="SAM" id="MobiDB-lite"/>
    </source>
</evidence>
<dbReference type="AlphaFoldDB" id="A0A2Z6NT79"/>
<evidence type="ECO:0000313" key="4">
    <source>
        <dbReference type="Proteomes" id="UP000242715"/>
    </source>
</evidence>
<keyword evidence="4" id="KW-1185">Reference proteome</keyword>
<dbReference type="EMBL" id="DF974304">
    <property type="protein sequence ID" value="GAU47341.1"/>
    <property type="molecule type" value="Genomic_DNA"/>
</dbReference>
<gene>
    <name evidence="3" type="ORF">TSUD_302090</name>
</gene>
<feature type="compositionally biased region" description="Basic and acidic residues" evidence="1">
    <location>
        <begin position="149"/>
        <end position="159"/>
    </location>
</feature>
<feature type="compositionally biased region" description="Low complexity" evidence="1">
    <location>
        <begin position="43"/>
        <end position="53"/>
    </location>
</feature>
<accession>A0A2Z6NT79</accession>
<evidence type="ECO:0000313" key="3">
    <source>
        <dbReference type="EMBL" id="GAU47341.1"/>
    </source>
</evidence>
<sequence length="767" mass="87702">MVRTKQTARRAPPFHNPSPIRPSFRQNNPSDEPLNLPALQTIFPPHFQQHQPPNLNQTPPHLKPKVKKKQPSSSLPTRRSQRILSGVGKSQSNAERIYITCETTDEEEDDPKKSSSSSTPKSSKILSESSPNSSSSSEKTSSPKTSKPFSDKDKGKNVPEEAEAQPKKRFRQKSINELVKDRTPLFGKADEKRFLKKWRTRPVTAGRFFNLQALERHELDLKYYTDYQGWSHFLQIKETYYPRLVQAFFYQAHCDNDTNTIRSIVKGVEIVLDVEFIAKFFKLPTDGLKSYGSNWYSQGNVTIDEVRESLFKPTTPKDQFTTPHLKLLPKIFNIISKGNIMPRQGKYDALGDNDLMVIHHLFERKRLNLPFIIIKFMVEVANWNNKKFCVSYGMMLTQIFKHFEVSFKGETAETKVKKFDLKNLKHFKPDPTPNVPLKTNKRKRGETSNLDSFLNTAQSVQADPIVSENEPPIPSDPIDPVVPSDPFLEEENLQTHSSSPLAEPRNEINLNIPPSNSQINTPLTSSPQTESPQVVPQLGVTQATTHLDPNTVLEPLLSEQTISPLFSSPQNFNFSPLFNENPQGNFFNSSSQNIFDQPFFNDILNPPPVTTIPPMQAMPFMNDAGPSNPQPQPQPMPNLPRSKTERNTERIKRDIKKLFQGQQLIDNHLSYITMENSIMRSWFRNVVCYLYNLPYPEHNPYPPPVHVLLHHLLVIQLQLIRSPECLFDETKGEKGRRNGSCWKTVAEQASDASKTCFMLLMAYFVYF</sequence>
<reference evidence="4" key="1">
    <citation type="journal article" date="2017" name="Front. Plant Sci.">
        <title>Climate Clever Clovers: New Paradigm to Reduce the Environmental Footprint of Ruminants by Breeding Low Methanogenic Forages Utilizing Haplotype Variation.</title>
        <authorList>
            <person name="Kaur P."/>
            <person name="Appels R."/>
            <person name="Bayer P.E."/>
            <person name="Keeble-Gagnere G."/>
            <person name="Wang J."/>
            <person name="Hirakawa H."/>
            <person name="Shirasawa K."/>
            <person name="Vercoe P."/>
            <person name="Stefanova K."/>
            <person name="Durmic Z."/>
            <person name="Nichols P."/>
            <person name="Revell C."/>
            <person name="Isobe S.N."/>
            <person name="Edwards D."/>
            <person name="Erskine W."/>
        </authorList>
    </citation>
    <scope>NUCLEOTIDE SEQUENCE [LARGE SCALE GENOMIC DNA]</scope>
    <source>
        <strain evidence="4">cv. Daliak</strain>
    </source>
</reference>
<dbReference type="Pfam" id="PF20167">
    <property type="entry name" value="Transposase_32"/>
    <property type="match status" value="1"/>
</dbReference>
<dbReference type="Proteomes" id="UP000242715">
    <property type="component" value="Unassembled WGS sequence"/>
</dbReference>
<feature type="compositionally biased region" description="Low complexity" evidence="1">
    <location>
        <begin position="114"/>
        <end position="148"/>
    </location>
</feature>
<feature type="region of interest" description="Disordered" evidence="1">
    <location>
        <begin position="1"/>
        <end position="174"/>
    </location>
</feature>
<protein>
    <recommendedName>
        <fullName evidence="2">Putative plant transposon protein domain-containing protein</fullName>
    </recommendedName>
</protein>
<organism evidence="3 4">
    <name type="scientific">Trifolium subterraneum</name>
    <name type="common">Subterranean clover</name>
    <dbReference type="NCBI Taxonomy" id="3900"/>
    <lineage>
        <taxon>Eukaryota</taxon>
        <taxon>Viridiplantae</taxon>
        <taxon>Streptophyta</taxon>
        <taxon>Embryophyta</taxon>
        <taxon>Tracheophyta</taxon>
        <taxon>Spermatophyta</taxon>
        <taxon>Magnoliopsida</taxon>
        <taxon>eudicotyledons</taxon>
        <taxon>Gunneridae</taxon>
        <taxon>Pentapetalae</taxon>
        <taxon>rosids</taxon>
        <taxon>fabids</taxon>
        <taxon>Fabales</taxon>
        <taxon>Fabaceae</taxon>
        <taxon>Papilionoideae</taxon>
        <taxon>50 kb inversion clade</taxon>
        <taxon>NPAAA clade</taxon>
        <taxon>Hologalegina</taxon>
        <taxon>IRL clade</taxon>
        <taxon>Trifolieae</taxon>
        <taxon>Trifolium</taxon>
    </lineage>
</organism>
<feature type="region of interest" description="Disordered" evidence="1">
    <location>
        <begin position="491"/>
        <end position="534"/>
    </location>
</feature>
<name>A0A2Z6NT79_TRISU</name>
<feature type="compositionally biased region" description="Polar residues" evidence="1">
    <location>
        <begin position="508"/>
        <end position="534"/>
    </location>
</feature>
<feature type="compositionally biased region" description="Pro residues" evidence="1">
    <location>
        <begin position="628"/>
        <end position="638"/>
    </location>
</feature>
<dbReference type="OrthoDB" id="848707at2759"/>
<proteinExistence type="predicted"/>
<feature type="region of interest" description="Disordered" evidence="1">
    <location>
        <begin position="466"/>
        <end position="485"/>
    </location>
</feature>
<dbReference type="InterPro" id="IPR046796">
    <property type="entry name" value="Transposase_32_dom"/>
</dbReference>
<feature type="region of interest" description="Disordered" evidence="1">
    <location>
        <begin position="427"/>
        <end position="449"/>
    </location>
</feature>
<feature type="domain" description="Putative plant transposon protein" evidence="2">
    <location>
        <begin position="228"/>
        <end position="405"/>
    </location>
</feature>
<feature type="region of interest" description="Disordered" evidence="1">
    <location>
        <begin position="621"/>
        <end position="649"/>
    </location>
</feature>